<comment type="catalytic activity">
    <reaction evidence="8">
        <text>beta-D-fructose 6-phosphate + diphosphate = beta-D-fructose 1,6-bisphosphate + phosphate + H(+)</text>
        <dbReference type="Rhea" id="RHEA:13613"/>
        <dbReference type="ChEBI" id="CHEBI:15378"/>
        <dbReference type="ChEBI" id="CHEBI:32966"/>
        <dbReference type="ChEBI" id="CHEBI:33019"/>
        <dbReference type="ChEBI" id="CHEBI:43474"/>
        <dbReference type="ChEBI" id="CHEBI:57634"/>
        <dbReference type="EC" id="2.7.1.90"/>
    </reaction>
</comment>
<dbReference type="GO" id="GO:0047334">
    <property type="term" value="F:diphosphate-fructose-6-phosphate 1-phosphotransferase activity"/>
    <property type="evidence" value="ECO:0007669"/>
    <property type="project" value="UniProtKB-EC"/>
</dbReference>
<sequence>MKKNLLVTMSGGTTTVINATLVGIIRQAVEMKSYGRIFAGIPGITGLLNGSLMDLSSLNNEELEMLRRTPGSASIGTARMSILSGYELEALANIFEQYDIGAFINIGGNGTIKQTRAIASAIGKSVRVAAAPKTVDNDLGDPECRDVFFTPGFPSCVNHWAKVTKLLDIENAGAASHDRVLVAQTFGRETGFLAGAARIADPSRKAPLLLMLPEDPQPLDVLIGAVDDKLANAGRAVIVISEGYPVGDVGSVKDATGQTMYGSSRTTAAQLLVDHLLQAGISSRSYIPTILQRQAIDDTLDFDLDVAERQGRHIVQQLSEGASDFLATIRGPDVCVSSEDPIGTISFSEFTDFSRSMHGKFVSTQNFDVTEMYTSYLNRILKMSRFESRYGYGTERFFPPLDTLKFRT</sequence>
<protein>
    <recommendedName>
        <fullName evidence="9">Phosphofructokinase domain-containing protein</fullName>
    </recommendedName>
</protein>
<dbReference type="InterPro" id="IPR035966">
    <property type="entry name" value="PKF_sf"/>
</dbReference>
<keyword evidence="4" id="KW-0479">Metal-binding</keyword>
<keyword evidence="11" id="KW-1185">Reference proteome</keyword>
<organism evidence="10 11">
    <name type="scientific">Spiribacter salilacus</name>
    <dbReference type="NCBI Taxonomy" id="2664894"/>
    <lineage>
        <taxon>Bacteria</taxon>
        <taxon>Pseudomonadati</taxon>
        <taxon>Pseudomonadota</taxon>
        <taxon>Gammaproteobacteria</taxon>
        <taxon>Chromatiales</taxon>
        <taxon>Ectothiorhodospiraceae</taxon>
        <taxon>Spiribacter</taxon>
    </lineage>
</organism>
<dbReference type="GO" id="GO:0006002">
    <property type="term" value="P:fructose 6-phosphate metabolic process"/>
    <property type="evidence" value="ECO:0007669"/>
    <property type="project" value="InterPro"/>
</dbReference>
<evidence type="ECO:0000256" key="4">
    <source>
        <dbReference type="ARBA" id="ARBA00022723"/>
    </source>
</evidence>
<dbReference type="GO" id="GO:0046872">
    <property type="term" value="F:metal ion binding"/>
    <property type="evidence" value="ECO:0007669"/>
    <property type="project" value="UniProtKB-KW"/>
</dbReference>
<evidence type="ECO:0000313" key="10">
    <source>
        <dbReference type="EMBL" id="MRH79084.1"/>
    </source>
</evidence>
<name>A0A6N7R1X1_9GAMM</name>
<comment type="function">
    <text evidence="2">Catalyzes the phosphorylation of D-fructose 6-phosphate, the first committing step of glycolysis. Uses inorganic phosphate (PPi) as phosphoryl donor instead of ATP like common ATP-dependent phosphofructokinases (ATP-PFKs), which renders the reaction reversible, and can thus function both in glycolysis and gluconeogenesis. Consistently, PPi-PFK can replace the enzymes of both the forward (ATP-PFK) and reverse (fructose-bisphosphatase (FBPase)) reactions.</text>
</comment>
<dbReference type="Gene3D" id="3.40.50.460">
    <property type="entry name" value="Phosphofructokinase domain"/>
    <property type="match status" value="1"/>
</dbReference>
<dbReference type="Proteomes" id="UP000433788">
    <property type="component" value="Unassembled WGS sequence"/>
</dbReference>
<reference evidence="10 11" key="1">
    <citation type="submission" date="2019-11" db="EMBL/GenBank/DDBJ databases">
        <authorList>
            <person name="Zhang X.Y."/>
        </authorList>
    </citation>
    <scope>NUCLEOTIDE SEQUENCE [LARGE SCALE GENOMIC DNA]</scope>
    <source>
        <strain evidence="10 11">C176</strain>
    </source>
</reference>
<accession>A0A6N7R1X1</accession>
<evidence type="ECO:0000256" key="5">
    <source>
        <dbReference type="ARBA" id="ARBA00022777"/>
    </source>
</evidence>
<comment type="caution">
    <text evidence="10">The sequence shown here is derived from an EMBL/GenBank/DDBJ whole genome shotgun (WGS) entry which is preliminary data.</text>
</comment>
<proteinExistence type="inferred from homology"/>
<evidence type="ECO:0000256" key="6">
    <source>
        <dbReference type="ARBA" id="ARBA00022842"/>
    </source>
</evidence>
<evidence type="ECO:0000313" key="11">
    <source>
        <dbReference type="Proteomes" id="UP000433788"/>
    </source>
</evidence>
<keyword evidence="5" id="KW-0418">Kinase</keyword>
<evidence type="ECO:0000256" key="8">
    <source>
        <dbReference type="ARBA" id="ARBA00048072"/>
    </source>
</evidence>
<evidence type="ECO:0000256" key="1">
    <source>
        <dbReference type="ARBA" id="ARBA00001946"/>
    </source>
</evidence>
<evidence type="ECO:0000256" key="7">
    <source>
        <dbReference type="ARBA" id="ARBA00038478"/>
    </source>
</evidence>
<gene>
    <name evidence="10" type="ORF">GH984_10275</name>
</gene>
<dbReference type="Gene3D" id="3.40.50.450">
    <property type="match status" value="1"/>
</dbReference>
<dbReference type="RefSeq" id="WP_153720126.1">
    <property type="nucleotide sequence ID" value="NZ_WJPP01000005.1"/>
</dbReference>
<evidence type="ECO:0000256" key="3">
    <source>
        <dbReference type="ARBA" id="ARBA00022679"/>
    </source>
</evidence>
<dbReference type="InterPro" id="IPR050929">
    <property type="entry name" value="PFKA"/>
</dbReference>
<comment type="cofactor">
    <cofactor evidence="1">
        <name>Mg(2+)</name>
        <dbReference type="ChEBI" id="CHEBI:18420"/>
    </cofactor>
</comment>
<keyword evidence="6" id="KW-0460">Magnesium</keyword>
<keyword evidence="3" id="KW-0808">Transferase</keyword>
<dbReference type="PRINTS" id="PR00476">
    <property type="entry name" value="PHFRCTKINASE"/>
</dbReference>
<dbReference type="AlphaFoldDB" id="A0A6N7R1X1"/>
<dbReference type="Pfam" id="PF00365">
    <property type="entry name" value="PFK"/>
    <property type="match status" value="1"/>
</dbReference>
<comment type="similarity">
    <text evidence="7">Belongs to the phosphofructokinase type A (PFKA) family.</text>
</comment>
<dbReference type="PANTHER" id="PTHR45770">
    <property type="entry name" value="ATP-DEPENDENT 6-PHOSPHOFRUCTOKINASE 1"/>
    <property type="match status" value="1"/>
</dbReference>
<dbReference type="SUPFAM" id="SSF53784">
    <property type="entry name" value="Phosphofructokinase"/>
    <property type="match status" value="1"/>
</dbReference>
<dbReference type="EMBL" id="WJPP01000005">
    <property type="protein sequence ID" value="MRH79084.1"/>
    <property type="molecule type" value="Genomic_DNA"/>
</dbReference>
<dbReference type="InterPro" id="IPR000023">
    <property type="entry name" value="Phosphofructokinase_dom"/>
</dbReference>
<dbReference type="InterPro" id="IPR022953">
    <property type="entry name" value="ATP_PFK"/>
</dbReference>
<dbReference type="GO" id="GO:0003872">
    <property type="term" value="F:6-phosphofructokinase activity"/>
    <property type="evidence" value="ECO:0007669"/>
    <property type="project" value="InterPro"/>
</dbReference>
<evidence type="ECO:0000259" key="9">
    <source>
        <dbReference type="Pfam" id="PF00365"/>
    </source>
</evidence>
<feature type="domain" description="Phosphofructokinase" evidence="9">
    <location>
        <begin position="5"/>
        <end position="296"/>
    </location>
</feature>
<dbReference type="UniPathway" id="UPA00109">
    <property type="reaction ID" value="UER00182"/>
</dbReference>
<evidence type="ECO:0000256" key="2">
    <source>
        <dbReference type="ARBA" id="ARBA00003138"/>
    </source>
</evidence>